<evidence type="ECO:0000256" key="1">
    <source>
        <dbReference type="SAM" id="MobiDB-lite"/>
    </source>
</evidence>
<proteinExistence type="predicted"/>
<name>A0A7I8VBT6_9ANNE</name>
<evidence type="ECO:0000313" key="2">
    <source>
        <dbReference type="EMBL" id="CAD5112000.1"/>
    </source>
</evidence>
<evidence type="ECO:0000313" key="3">
    <source>
        <dbReference type="Proteomes" id="UP000549394"/>
    </source>
</evidence>
<gene>
    <name evidence="2" type="ORF">DGYR_LOCUS1211</name>
</gene>
<dbReference type="Proteomes" id="UP000549394">
    <property type="component" value="Unassembled WGS sequence"/>
</dbReference>
<dbReference type="AlphaFoldDB" id="A0A7I8VBT6"/>
<dbReference type="EMBL" id="CAJFCJ010000002">
    <property type="protein sequence ID" value="CAD5112000.1"/>
    <property type="molecule type" value="Genomic_DNA"/>
</dbReference>
<feature type="compositionally biased region" description="Low complexity" evidence="1">
    <location>
        <begin position="11"/>
        <end position="21"/>
    </location>
</feature>
<comment type="caution">
    <text evidence="2">The sequence shown here is derived from an EMBL/GenBank/DDBJ whole genome shotgun (WGS) entry which is preliminary data.</text>
</comment>
<feature type="region of interest" description="Disordered" evidence="1">
    <location>
        <begin position="1"/>
        <end position="23"/>
    </location>
</feature>
<organism evidence="2 3">
    <name type="scientific">Dimorphilus gyrociliatus</name>
    <dbReference type="NCBI Taxonomy" id="2664684"/>
    <lineage>
        <taxon>Eukaryota</taxon>
        <taxon>Metazoa</taxon>
        <taxon>Spiralia</taxon>
        <taxon>Lophotrochozoa</taxon>
        <taxon>Annelida</taxon>
        <taxon>Polychaeta</taxon>
        <taxon>Polychaeta incertae sedis</taxon>
        <taxon>Dinophilidae</taxon>
        <taxon>Dimorphilus</taxon>
    </lineage>
</organism>
<feature type="compositionally biased region" description="Polar residues" evidence="1">
    <location>
        <begin position="1"/>
        <end position="10"/>
    </location>
</feature>
<sequence length="89" mass="9762">MRAEQGTSAEGRTGSSRIRGGIATGYFEPSAEGAENEGNRIVEKEVLGSFRNCLIVRPRADRRDLQISRAVAARHAQLSLPMRPLIFHA</sequence>
<keyword evidence="3" id="KW-1185">Reference proteome</keyword>
<accession>A0A7I8VBT6</accession>
<protein>
    <submittedName>
        <fullName evidence="2">DgyrCDS1252</fullName>
    </submittedName>
</protein>
<reference evidence="2 3" key="1">
    <citation type="submission" date="2020-08" db="EMBL/GenBank/DDBJ databases">
        <authorList>
            <person name="Hejnol A."/>
        </authorList>
    </citation>
    <scope>NUCLEOTIDE SEQUENCE [LARGE SCALE GENOMIC DNA]</scope>
</reference>